<keyword evidence="1" id="KW-0812">Transmembrane</keyword>
<dbReference type="Proteomes" id="UP000182114">
    <property type="component" value="Unassembled WGS sequence"/>
</dbReference>
<keyword evidence="3" id="KW-1185">Reference proteome</keyword>
<sequence>MEIAHYIGFTCILLGITIVVVTTYYSHPRIRNSIFKASLYISLPVIVLALLFYFGFNFAEAVLFDLPCQIVALIVISIYSYYYSGFKRIDIPSFIALFLGLLLFFFGLFFVIVIATMHLGF</sequence>
<feature type="transmembrane region" description="Helical" evidence="1">
    <location>
        <begin position="6"/>
        <end position="25"/>
    </location>
</feature>
<evidence type="ECO:0000313" key="2">
    <source>
        <dbReference type="EMBL" id="SDF34012.1"/>
    </source>
</evidence>
<protein>
    <submittedName>
        <fullName evidence="2">Uncharacterized protein</fullName>
    </submittedName>
</protein>
<dbReference type="RefSeq" id="WP_139150277.1">
    <property type="nucleotide sequence ID" value="NZ_FNBD01000012.1"/>
</dbReference>
<evidence type="ECO:0000256" key="1">
    <source>
        <dbReference type="SAM" id="Phobius"/>
    </source>
</evidence>
<feature type="transmembrane region" description="Helical" evidence="1">
    <location>
        <begin position="94"/>
        <end position="119"/>
    </location>
</feature>
<feature type="transmembrane region" description="Helical" evidence="1">
    <location>
        <begin position="62"/>
        <end position="82"/>
    </location>
</feature>
<organism evidence="2 3">
    <name type="scientific">Cellulophaga baltica</name>
    <dbReference type="NCBI Taxonomy" id="76594"/>
    <lineage>
        <taxon>Bacteria</taxon>
        <taxon>Pseudomonadati</taxon>
        <taxon>Bacteroidota</taxon>
        <taxon>Flavobacteriia</taxon>
        <taxon>Flavobacteriales</taxon>
        <taxon>Flavobacteriaceae</taxon>
        <taxon>Cellulophaga</taxon>
    </lineage>
</organism>
<feature type="transmembrane region" description="Helical" evidence="1">
    <location>
        <begin position="37"/>
        <end position="56"/>
    </location>
</feature>
<keyword evidence="1" id="KW-0472">Membrane</keyword>
<accession>A0A1G7KA09</accession>
<proteinExistence type="predicted"/>
<name>A0A1G7KA09_9FLAO</name>
<dbReference type="EMBL" id="FNBD01000012">
    <property type="protein sequence ID" value="SDF34012.1"/>
    <property type="molecule type" value="Genomic_DNA"/>
</dbReference>
<gene>
    <name evidence="2" type="ORF">SAMN04487992_11212</name>
</gene>
<dbReference type="AlphaFoldDB" id="A0A1G7KA09"/>
<evidence type="ECO:0000313" key="3">
    <source>
        <dbReference type="Proteomes" id="UP000182114"/>
    </source>
</evidence>
<reference evidence="3" key="1">
    <citation type="submission" date="2016-10" db="EMBL/GenBank/DDBJ databases">
        <authorList>
            <person name="Varghese N."/>
            <person name="Submissions S."/>
        </authorList>
    </citation>
    <scope>NUCLEOTIDE SEQUENCE [LARGE SCALE GENOMIC DNA]</scope>
    <source>
        <strain evidence="3">DSM 24729</strain>
    </source>
</reference>
<keyword evidence="1" id="KW-1133">Transmembrane helix</keyword>